<proteinExistence type="predicted"/>
<dbReference type="AlphaFoldDB" id="A0A1P8KIR9"/>
<evidence type="ECO:0000313" key="2">
    <source>
        <dbReference type="Proteomes" id="UP000186074"/>
    </source>
</evidence>
<keyword evidence="2" id="KW-1185">Reference proteome</keyword>
<protein>
    <submittedName>
        <fullName evidence="1">Uncharacterized protein</fullName>
    </submittedName>
</protein>
<name>A0A1P8KIR9_9BACT</name>
<organism evidence="1 2">
    <name type="scientific">Poseidonibacter parvus</name>
    <dbReference type="NCBI Taxonomy" id="1850254"/>
    <lineage>
        <taxon>Bacteria</taxon>
        <taxon>Pseudomonadati</taxon>
        <taxon>Campylobacterota</taxon>
        <taxon>Epsilonproteobacteria</taxon>
        <taxon>Campylobacterales</taxon>
        <taxon>Arcobacteraceae</taxon>
        <taxon>Poseidonibacter</taxon>
    </lineage>
</organism>
<dbReference type="Proteomes" id="UP000186074">
    <property type="component" value="Chromosome"/>
</dbReference>
<gene>
    <name evidence="1" type="ORF">LPB137_00640</name>
</gene>
<accession>A0A1P8KIR9</accession>
<sequence length="246" mass="28017">MLGNIWLSSALIVTAIYSASSLYKSYSDTQEAKQIQENYQIISDIKTLLAEQYNKNPDEVTRDEIMMHLPAGGNWEKVLLLDRNSTSTLENDALVDEDGNFVLDESEQLKLFALRAKLSNLSDSNTENTVDGVHTFIVGKEEKNIVNKNISIDDSLEKAIEYLSTAILYSTLTSSEIEVILEDAIETYTPHSDIYQDMKTSETEVIDDVELAIRKKAFFKKRLEEELLLNKNAMETKLYYHLKDLL</sequence>
<dbReference type="OrthoDB" id="5343744at2"/>
<reference evidence="1 2" key="1">
    <citation type="submission" date="2017-01" db="EMBL/GenBank/DDBJ databases">
        <title>Genome sequencing of Arcobacter sp. LPB0137.</title>
        <authorList>
            <person name="Lee G.-W."/>
            <person name="Yi H."/>
        </authorList>
    </citation>
    <scope>NUCLEOTIDE SEQUENCE [LARGE SCALE GENOMIC DNA]</scope>
    <source>
        <strain evidence="1 2">LPB0137</strain>
    </source>
</reference>
<dbReference type="EMBL" id="CP019070">
    <property type="protein sequence ID" value="APW64443.1"/>
    <property type="molecule type" value="Genomic_DNA"/>
</dbReference>
<dbReference type="RefSeq" id="WP_076082998.1">
    <property type="nucleotide sequence ID" value="NZ_CP019070.1"/>
</dbReference>
<dbReference type="STRING" id="1850254.LPB137_00640"/>
<evidence type="ECO:0000313" key="1">
    <source>
        <dbReference type="EMBL" id="APW64443.1"/>
    </source>
</evidence>
<dbReference type="KEGG" id="alp:LPB137_00640"/>